<organism evidence="1 2">
    <name type="scientific">Sediminicola luteus</name>
    <dbReference type="NCBI Taxonomy" id="319238"/>
    <lineage>
        <taxon>Bacteria</taxon>
        <taxon>Pseudomonadati</taxon>
        <taxon>Bacteroidota</taxon>
        <taxon>Flavobacteriia</taxon>
        <taxon>Flavobacteriales</taxon>
        <taxon>Flavobacteriaceae</taxon>
        <taxon>Sediminicola</taxon>
    </lineage>
</organism>
<reference evidence="1 2" key="1">
    <citation type="submission" date="2017-04" db="EMBL/GenBank/DDBJ databases">
        <title>A new member of the family Flavobacteriaceae isolated from ascidians.</title>
        <authorList>
            <person name="Chen L."/>
        </authorList>
    </citation>
    <scope>NUCLEOTIDE SEQUENCE [LARGE SCALE GENOMIC DNA]</scope>
    <source>
        <strain evidence="1 2">HQA918</strain>
    </source>
</reference>
<accession>A0A2A4G6F1</accession>
<comment type="caution">
    <text evidence="1">The sequence shown here is derived from an EMBL/GenBank/DDBJ whole genome shotgun (WGS) entry which is preliminary data.</text>
</comment>
<dbReference type="EMBL" id="NBWU01000003">
    <property type="protein sequence ID" value="PCE64227.1"/>
    <property type="molecule type" value="Genomic_DNA"/>
</dbReference>
<dbReference type="Proteomes" id="UP000219559">
    <property type="component" value="Unassembled WGS sequence"/>
</dbReference>
<evidence type="ECO:0000313" key="2">
    <source>
        <dbReference type="Proteomes" id="UP000219559"/>
    </source>
</evidence>
<gene>
    <name evidence="1" type="ORF">B7P33_07955</name>
</gene>
<dbReference type="OrthoDB" id="5372426at2"/>
<evidence type="ECO:0000313" key="1">
    <source>
        <dbReference type="EMBL" id="PCE64227.1"/>
    </source>
</evidence>
<keyword evidence="2" id="KW-1185">Reference proteome</keyword>
<name>A0A2A4G6F1_9FLAO</name>
<sequence length="277" mass="31464">MTSLIITALGLWVSFSQPKYLEHSASPKTEYQQPNYKKYPFKSARVSYTFSGDASGASTLFIDDFGYKESHVENSTTTFMGVATPKNESRIMVGSEQTEIDHNSGTATQSINPLHAYYAVRPNNDYIALGEQALTQMGFTKVGQEMVLGKNCDVWQGPVHLWTWKGLTLKTVTKMMGMTLIEEATQLELDVPIDPKHFQVPNDIQITGGNLMLEELGKTMDIVLDPETRNSLFKIKDLNFEQWKKQALKDDPFLKEYNEEELREEFRLLKEMAQGIK</sequence>
<protein>
    <submittedName>
        <fullName evidence="1">Uncharacterized protein</fullName>
    </submittedName>
</protein>
<dbReference type="RefSeq" id="WP_097440351.1">
    <property type="nucleotide sequence ID" value="NZ_KZ300476.1"/>
</dbReference>
<proteinExistence type="predicted"/>
<dbReference type="AlphaFoldDB" id="A0A2A4G6F1"/>